<sequence>MEPYEVLRGQWLLAALGGGTVLVLTTVAAYLALWLPRPGPASDRAEGHAPRGKDSPGRTVFLALPVVLVLTYAGIAVFMVVAFAQKIVSPPNW</sequence>
<evidence type="ECO:0000256" key="2">
    <source>
        <dbReference type="SAM" id="Phobius"/>
    </source>
</evidence>
<keyword evidence="2" id="KW-0472">Membrane</keyword>
<evidence type="ECO:0000313" key="3">
    <source>
        <dbReference type="EMBL" id="EIG54242.1"/>
    </source>
</evidence>
<dbReference type="AlphaFoldDB" id="I2Q386"/>
<feature type="transmembrane region" description="Helical" evidence="2">
    <location>
        <begin position="12"/>
        <end position="35"/>
    </location>
</feature>
<evidence type="ECO:0000256" key="1">
    <source>
        <dbReference type="SAM" id="MobiDB-lite"/>
    </source>
</evidence>
<organism evidence="3">
    <name type="scientific">Desulfovibrio sp. U5L</name>
    <dbReference type="NCBI Taxonomy" id="596152"/>
    <lineage>
        <taxon>Bacteria</taxon>
        <taxon>Pseudomonadati</taxon>
        <taxon>Thermodesulfobacteriota</taxon>
        <taxon>Desulfovibrionia</taxon>
        <taxon>Desulfovibrionales</taxon>
        <taxon>Desulfovibrionaceae</taxon>
        <taxon>Desulfovibrio</taxon>
    </lineage>
</organism>
<keyword evidence="2" id="KW-0812">Transmembrane</keyword>
<name>I2Q386_9BACT</name>
<feature type="transmembrane region" description="Helical" evidence="2">
    <location>
        <begin position="60"/>
        <end position="84"/>
    </location>
</feature>
<keyword evidence="2" id="KW-1133">Transmembrane helix</keyword>
<dbReference type="EMBL" id="JH600068">
    <property type="protein sequence ID" value="EIG54242.1"/>
    <property type="molecule type" value="Genomic_DNA"/>
</dbReference>
<accession>I2Q386</accession>
<feature type="compositionally biased region" description="Basic and acidic residues" evidence="1">
    <location>
        <begin position="43"/>
        <end position="56"/>
    </location>
</feature>
<dbReference type="STRING" id="596152.DesU5LDRAFT_2586"/>
<feature type="region of interest" description="Disordered" evidence="1">
    <location>
        <begin position="38"/>
        <end position="57"/>
    </location>
</feature>
<proteinExistence type="predicted"/>
<dbReference type="HOGENOM" id="CLU_2394987_0_0_7"/>
<gene>
    <name evidence="3" type="ORF">DesU5LDRAFT_2586</name>
</gene>
<reference evidence="3" key="1">
    <citation type="submission" date="2011-11" db="EMBL/GenBank/DDBJ databases">
        <title>Improved High-Quality Draft sequence of Desulfovibrio sp. U5L.</title>
        <authorList>
            <consortium name="US DOE Joint Genome Institute"/>
            <person name="Lucas S."/>
            <person name="Han J."/>
            <person name="Lapidus A."/>
            <person name="Cheng J.-F."/>
            <person name="Goodwin L."/>
            <person name="Pitluck S."/>
            <person name="Peters L."/>
            <person name="Ovchinnikova G."/>
            <person name="Held B."/>
            <person name="Detter J.C."/>
            <person name="Han C."/>
            <person name="Tapia R."/>
            <person name="Land M."/>
            <person name="Hauser L."/>
            <person name="Kyrpides N."/>
            <person name="Ivanova N."/>
            <person name="Pagani I."/>
            <person name="Gabster J."/>
            <person name="Walker C."/>
            <person name="Stolyar S."/>
            <person name="Stahl D."/>
            <person name="Arkin A."/>
            <person name="Dehal P."/>
            <person name="Hazen T."/>
            <person name="Woyke T."/>
        </authorList>
    </citation>
    <scope>NUCLEOTIDE SEQUENCE [LARGE SCALE GENOMIC DNA]</scope>
    <source>
        <strain evidence="3">U5L</strain>
    </source>
</reference>
<protein>
    <submittedName>
        <fullName evidence="3">Uncharacterized protein</fullName>
    </submittedName>
</protein>